<proteinExistence type="predicted"/>
<dbReference type="EMBL" id="JBBNAW010000001">
    <property type="protein sequence ID" value="MEK2607786.1"/>
    <property type="molecule type" value="Genomic_DNA"/>
</dbReference>
<dbReference type="InterPro" id="IPR026276">
    <property type="entry name" value="Baseplate_GpP"/>
</dbReference>
<evidence type="ECO:0000313" key="6">
    <source>
        <dbReference type="Proteomes" id="UP001386972"/>
    </source>
</evidence>
<name>A0ABU8ZU57_9PSED</name>
<dbReference type="InterPro" id="IPR053981">
    <property type="entry name" value="Gp44/GpP-like_2nd"/>
</dbReference>
<dbReference type="Pfam" id="PF21929">
    <property type="entry name" value="GpP_4th"/>
    <property type="match status" value="1"/>
</dbReference>
<dbReference type="Pfam" id="PF21683">
    <property type="entry name" value="GpP-like_1st"/>
    <property type="match status" value="1"/>
</dbReference>
<feature type="domain" description="Baseplate hub protein gp44-like N-terminal" evidence="2">
    <location>
        <begin position="7"/>
        <end position="92"/>
    </location>
</feature>
<keyword evidence="6" id="KW-1185">Reference proteome</keyword>
<feature type="domain" description="Baseplate hub protein gp44/GpP-like C-terminal" evidence="3">
    <location>
        <begin position="254"/>
        <end position="339"/>
    </location>
</feature>
<dbReference type="PIRSF" id="PIRSF004440">
    <property type="entry name" value="GpP"/>
    <property type="match status" value="1"/>
</dbReference>
<protein>
    <submittedName>
        <fullName evidence="5">Phage baseplate assembly protein</fullName>
    </submittedName>
</protein>
<dbReference type="SUPFAM" id="SSF69279">
    <property type="entry name" value="Phage tail proteins"/>
    <property type="match status" value="2"/>
</dbReference>
<dbReference type="Gene3D" id="2.30.300.10">
    <property type="entry name" value="Baseplate protein-like domain - beta roll fold"/>
    <property type="match status" value="1"/>
</dbReference>
<evidence type="ECO:0000259" key="4">
    <source>
        <dbReference type="Pfam" id="PF22255"/>
    </source>
</evidence>
<feature type="region of interest" description="Disordered" evidence="1">
    <location>
        <begin position="332"/>
        <end position="354"/>
    </location>
</feature>
<accession>A0ABU8ZU57</accession>
<gene>
    <name evidence="5" type="ORF">WLF18_01510</name>
</gene>
<dbReference type="Gene3D" id="3.30.1920.10">
    <property type="entry name" value="Baseplate protein-like domains - 2 layer sandwich fold"/>
    <property type="match status" value="1"/>
</dbReference>
<dbReference type="InterPro" id="IPR053982">
    <property type="entry name" value="Gp44/GpP-like_C"/>
</dbReference>
<dbReference type="InterPro" id="IPR023399">
    <property type="entry name" value="Baseplate-like_2-layer_sand"/>
</dbReference>
<feature type="domain" description="Baseplate hub protein gp44/GpP-like second" evidence="4">
    <location>
        <begin position="94"/>
        <end position="176"/>
    </location>
</feature>
<dbReference type="InterPro" id="IPR049354">
    <property type="entry name" value="GpP-like_N"/>
</dbReference>
<evidence type="ECO:0000256" key="1">
    <source>
        <dbReference type="SAM" id="MobiDB-lite"/>
    </source>
</evidence>
<comment type="caution">
    <text evidence="5">The sequence shown here is derived from an EMBL/GenBank/DDBJ whole genome shotgun (WGS) entry which is preliminary data.</text>
</comment>
<dbReference type="Pfam" id="PF22255">
    <property type="entry name" value="Gp44-like_2nd"/>
    <property type="match status" value="1"/>
</dbReference>
<evidence type="ECO:0000259" key="3">
    <source>
        <dbReference type="Pfam" id="PF21929"/>
    </source>
</evidence>
<dbReference type="RefSeq" id="WP_340609967.1">
    <property type="nucleotide sequence ID" value="NZ_JBBNAW010000001.1"/>
</dbReference>
<reference evidence="5 6" key="1">
    <citation type="submission" date="2024-03" db="EMBL/GenBank/DDBJ databases">
        <title>Screening, Identification and Application of a Plant Lactobacillus Strain.</title>
        <authorList>
            <person name="Li Y.L."/>
        </authorList>
    </citation>
    <scope>NUCLEOTIDE SEQUENCE [LARGE SCALE GENOMIC DNA]</scope>
    <source>
        <strain evidence="5 6">JDB</strain>
    </source>
</reference>
<dbReference type="Proteomes" id="UP001386972">
    <property type="component" value="Unassembled WGS sequence"/>
</dbReference>
<evidence type="ECO:0000259" key="2">
    <source>
        <dbReference type="Pfam" id="PF21683"/>
    </source>
</evidence>
<organism evidence="5 6">
    <name type="scientific">Pseudomonas shirazensis</name>
    <dbReference type="NCBI Taxonomy" id="2745494"/>
    <lineage>
        <taxon>Bacteria</taxon>
        <taxon>Pseudomonadati</taxon>
        <taxon>Pseudomonadota</taxon>
        <taxon>Gammaproteobacteria</taxon>
        <taxon>Pseudomonadales</taxon>
        <taxon>Pseudomonadaceae</taxon>
        <taxon>Pseudomonas</taxon>
    </lineage>
</organism>
<evidence type="ECO:0000313" key="5">
    <source>
        <dbReference type="EMBL" id="MEK2607786.1"/>
    </source>
</evidence>
<dbReference type="Gene3D" id="3.55.50.10">
    <property type="entry name" value="Baseplate protein-like domains"/>
    <property type="match status" value="1"/>
</dbReference>
<sequence>MDNMNAVTLSVNGLDYRGWKKVSISAGIERQSRDFTLGVTWRWPGQDVEIPVRQGDFCEVRIGEDLVLTGWVFSTPISYDSKTVDRSVSGRSLTADLVDSSAVNKPGQWRGQSVQKIVQSLAEPYGVKVLSQVPETTQLGDHSIEPGETVFESIDRLLTLSRLLSTDDAQGRVVIIRPGSAGRAVDRLQLGENILTGSAELDFSGVFSEYRVTGQRSGSNTAFGVEASEVKSGVVDPRATRNRVLLIHESGQMTPDLAQARANWERGSRMGKALTLRYKVQGWRQSNGALWLANMVVRVVDPLIGIDRDMLISEIEYVLDDAGTVANIVVAPPDSFDPEPKDPHKARKLKKGGKADNLEYLIPADWKPSQ</sequence>